<feature type="chain" id="PRO_5012632600" evidence="1">
    <location>
        <begin position="24"/>
        <end position="1061"/>
    </location>
</feature>
<keyword evidence="3" id="KW-0675">Receptor</keyword>
<reference evidence="3 4" key="1">
    <citation type="submission" date="2017-06" db="EMBL/GenBank/DDBJ databases">
        <title>Draft genome of Pseudomonas nitroreducens DF05.</title>
        <authorList>
            <person name="Iyer R."/>
        </authorList>
    </citation>
    <scope>NUCLEOTIDE SEQUENCE [LARGE SCALE GENOMIC DNA]</scope>
    <source>
        <strain evidence="3 4">DF05</strain>
    </source>
</reference>
<accession>A0A2D0AEY8</accession>
<dbReference type="STRING" id="46680.GCA_000807755_01679"/>
<dbReference type="eggNOG" id="COG0457">
    <property type="taxonomic scope" value="Bacteria"/>
</dbReference>
<evidence type="ECO:0000313" key="4">
    <source>
        <dbReference type="Proteomes" id="UP000198145"/>
    </source>
</evidence>
<dbReference type="EMBL" id="NJBA01000004">
    <property type="protein sequence ID" value="OWP50681.1"/>
    <property type="molecule type" value="Genomic_DNA"/>
</dbReference>
<dbReference type="Proteomes" id="UP000198145">
    <property type="component" value="Unassembled WGS sequence"/>
</dbReference>
<evidence type="ECO:0000256" key="1">
    <source>
        <dbReference type="SAM" id="SignalP"/>
    </source>
</evidence>
<sequence length="1061" mass="120160">MKPQQPLLYCLILASIAAPLAQAADDQLSEFQRFRSFPYLDKGYKEAKKNNWAEVERLMRHLLDRVPNNTEARSLLIQSLAKQQRFAEAEQEAQALAGTVTGAQALTELRLDLIENGPPPEAQINQWLAHTSNANERVRLWQAYSLKLGQTQGAAKALDWLGTLPPGNDGRVLREARANWAEQLRDWDTTIAQLAPLATAHQLSTEDWRRLANAYAQRLDEKPLEQLIQQAPDANAARQARLAIIDRAIAVEQTEVAKRWLLTLPEQDRNDPARQAQLLEVARDSSDTALVEKLSDAQNRPCLETTEWLSRHDQAAALQKLAQCKPADDPKTWLVLAQRLDATGLLETTRLPEPWDTTRRNQLVDSWRRQGRTDLALAWLSRQPQTPDTVRQRAELLQARGRTGEAAALWEQRYRQTGDLKALDQASYLALNAGRTERARQLLESAYDRRGGNLPPALLQRLASIHARSETPLDVARIEALLPKADPVSRGYLLGRLAEAGRCDALQRYLSQDSNTPGELRALGRCSMPARPGEAVVYYQAALAQGDKQSQLPLAYALEAAGDPAGALRIFNALPANELNDNARLTASRAALLTHDNAGAERYWQQAKKGSADDWALGANIADARGDYSQALSRHREALKHEPGGQHFYNAAGSAQKAGDKQQSKLWLAEAVRREPDNPRFRADYGMRLAGTDTPEERRTAIPYLERATRDYPEDFRLGETLAWRYDEAEDSFAARRELRRVIDLEQDPVAADDEYGSLEARRFRQRRAHQVMSQRDNLTIASTWSPAGVTTVPILNGDNQTGDRRRAQSQNLQTFIWDHALGEEPTRNGSTLSVYGRAIAGNEGRKQYTQTLAAGFGLRYKPFGDYNLNLYSELYKQNTVKNDGDSEDAFDGIRLHEIGTPEKFERYVRQRDKYGQTSTDFLLRATASFLDQGEYRNDWRVDESDWDERFLYTDFAWWTHAGDHQWVSRYQQGHTWKLPVDSPQTIMPYGFAEFSAQDPSNDWRQDLRSGVGLRWQYWYGEDRYNAYRAHVTVRTEYQLGMAGNLYEQANGWLVGLEVNF</sequence>
<proteinExistence type="predicted"/>
<name>A0A2D0AEY8_PSENT</name>
<dbReference type="InterPro" id="IPR025137">
    <property type="entry name" value="NfrA_C"/>
</dbReference>
<dbReference type="SUPFAM" id="SSF48452">
    <property type="entry name" value="TPR-like"/>
    <property type="match status" value="3"/>
</dbReference>
<dbReference type="Gene3D" id="1.25.40.10">
    <property type="entry name" value="Tetratricopeptide repeat domain"/>
    <property type="match status" value="2"/>
</dbReference>
<feature type="domain" description="Bacteriophage N4 adsorption protein A C-terminal" evidence="2">
    <location>
        <begin position="919"/>
        <end position="1056"/>
    </location>
</feature>
<evidence type="ECO:0000313" key="3">
    <source>
        <dbReference type="EMBL" id="OWP50681.1"/>
    </source>
</evidence>
<organism evidence="3 4">
    <name type="scientific">Pseudomonas nitroreducens</name>
    <dbReference type="NCBI Taxonomy" id="46680"/>
    <lineage>
        <taxon>Bacteria</taxon>
        <taxon>Pseudomonadati</taxon>
        <taxon>Pseudomonadota</taxon>
        <taxon>Gammaproteobacteria</taxon>
        <taxon>Pseudomonadales</taxon>
        <taxon>Pseudomonadaceae</taxon>
        <taxon>Pseudomonas</taxon>
    </lineage>
</organism>
<dbReference type="InterPro" id="IPR011990">
    <property type="entry name" value="TPR-like_helical_dom_sf"/>
</dbReference>
<keyword evidence="1" id="KW-0732">Signal</keyword>
<dbReference type="RefSeq" id="WP_088418036.1">
    <property type="nucleotide sequence ID" value="NZ_NJBA01000004.1"/>
</dbReference>
<dbReference type="Pfam" id="PF13283">
    <property type="entry name" value="NfrA_C"/>
    <property type="match status" value="1"/>
</dbReference>
<protein>
    <submittedName>
        <fullName evidence="3">Phage receptor</fullName>
    </submittedName>
</protein>
<dbReference type="AlphaFoldDB" id="A0A2D0AEY8"/>
<gene>
    <name evidence="3" type="ORF">CEG18_14205</name>
</gene>
<feature type="signal peptide" evidence="1">
    <location>
        <begin position="1"/>
        <end position="23"/>
    </location>
</feature>
<evidence type="ECO:0000259" key="2">
    <source>
        <dbReference type="Pfam" id="PF13283"/>
    </source>
</evidence>
<comment type="caution">
    <text evidence="3">The sequence shown here is derived from an EMBL/GenBank/DDBJ whole genome shotgun (WGS) entry which is preliminary data.</text>
</comment>